<dbReference type="GO" id="GO:0016846">
    <property type="term" value="F:carbon-sulfur lyase activity"/>
    <property type="evidence" value="ECO:0007669"/>
    <property type="project" value="InterPro"/>
</dbReference>
<dbReference type="EMBL" id="LAQI01000081">
    <property type="protein sequence ID" value="KKY21782.1"/>
    <property type="molecule type" value="Genomic_DNA"/>
</dbReference>
<dbReference type="PANTHER" id="PTHR28620">
    <property type="entry name" value="CENTROMERE PROTEIN V"/>
    <property type="match status" value="1"/>
</dbReference>
<reference evidence="5 6" key="1">
    <citation type="submission" date="2015-03" db="EMBL/GenBank/DDBJ databases">
        <authorList>
            <person name="Morales-Cruz A."/>
            <person name="Amrine K.C."/>
            <person name="Cantu D."/>
        </authorList>
    </citation>
    <scope>NUCLEOTIDE SEQUENCE [LARGE SCALE GENOMIC DNA]</scope>
    <source>
        <strain evidence="5">DS831</strain>
    </source>
</reference>
<evidence type="ECO:0000313" key="5">
    <source>
        <dbReference type="EMBL" id="KKY21782.1"/>
    </source>
</evidence>
<comment type="caution">
    <text evidence="5">The sequence shown here is derived from an EMBL/GenBank/DDBJ whole genome shotgun (WGS) entry which is preliminary data.</text>
</comment>
<dbReference type="GO" id="GO:0046872">
    <property type="term" value="F:metal ion binding"/>
    <property type="evidence" value="ECO:0007669"/>
    <property type="project" value="UniProtKB-KW"/>
</dbReference>
<evidence type="ECO:0000256" key="3">
    <source>
        <dbReference type="ARBA" id="ARBA00022833"/>
    </source>
</evidence>
<keyword evidence="3" id="KW-0862">Zinc</keyword>
<dbReference type="PANTHER" id="PTHR28620:SF1">
    <property type="entry name" value="CENP-V_GFA DOMAIN-CONTAINING PROTEIN"/>
    <property type="match status" value="1"/>
</dbReference>
<feature type="domain" description="CENP-V/GFA" evidence="4">
    <location>
        <begin position="23"/>
        <end position="142"/>
    </location>
</feature>
<accession>A0A0G2EFX9</accession>
<evidence type="ECO:0000313" key="6">
    <source>
        <dbReference type="Proteomes" id="UP000034182"/>
    </source>
</evidence>
<dbReference type="Gene3D" id="2.170.150.70">
    <property type="match status" value="1"/>
</dbReference>
<dbReference type="InterPro" id="IPR006913">
    <property type="entry name" value="CENP-V/GFA"/>
</dbReference>
<organism evidence="5 6">
    <name type="scientific">Diplodia seriata</name>
    <dbReference type="NCBI Taxonomy" id="420778"/>
    <lineage>
        <taxon>Eukaryota</taxon>
        <taxon>Fungi</taxon>
        <taxon>Dikarya</taxon>
        <taxon>Ascomycota</taxon>
        <taxon>Pezizomycotina</taxon>
        <taxon>Dothideomycetes</taxon>
        <taxon>Dothideomycetes incertae sedis</taxon>
        <taxon>Botryosphaeriales</taxon>
        <taxon>Botryosphaeriaceae</taxon>
        <taxon>Diplodia</taxon>
    </lineage>
</organism>
<reference evidence="5 6" key="2">
    <citation type="submission" date="2015-05" db="EMBL/GenBank/DDBJ databases">
        <title>Distinctive expansion of gene families associated with plant cell wall degradation and secondary metabolism in the genomes of grapevine trunk pathogens.</title>
        <authorList>
            <person name="Lawrence D.P."/>
            <person name="Travadon R."/>
            <person name="Rolshausen P.E."/>
            <person name="Baumgartner K."/>
        </authorList>
    </citation>
    <scope>NUCLEOTIDE SEQUENCE [LARGE SCALE GENOMIC DNA]</scope>
    <source>
        <strain evidence="5">DS831</strain>
    </source>
</reference>
<dbReference type="InterPro" id="IPR011057">
    <property type="entry name" value="Mss4-like_sf"/>
</dbReference>
<gene>
    <name evidence="5" type="ORF">UCDDS831_g04037</name>
</gene>
<dbReference type="Proteomes" id="UP000034182">
    <property type="component" value="Unassembled WGS sequence"/>
</dbReference>
<sequence>MSSTETPKIPTANVDPDAPSKTYNASCHCGSIKFSAKVSPPLEEGAHEVASCNCSICVSKGYLLIYLANEAVTFESGEEQMKDYSFNEKKVKHFFCPNCGTALFISSVTPGFFEGMKAVNVRTFKGVDMDSLKIKKADGKSI</sequence>
<dbReference type="PROSITE" id="PS51891">
    <property type="entry name" value="CENP_V_GFA"/>
    <property type="match status" value="1"/>
</dbReference>
<evidence type="ECO:0000256" key="2">
    <source>
        <dbReference type="ARBA" id="ARBA00022723"/>
    </source>
</evidence>
<protein>
    <recommendedName>
        <fullName evidence="4">CENP-V/GFA domain-containing protein</fullName>
    </recommendedName>
</protein>
<dbReference type="AlphaFoldDB" id="A0A0G2EFX9"/>
<comment type="similarity">
    <text evidence="1">Belongs to the Gfa family.</text>
</comment>
<dbReference type="SUPFAM" id="SSF51316">
    <property type="entry name" value="Mss4-like"/>
    <property type="match status" value="1"/>
</dbReference>
<dbReference type="InterPro" id="IPR052355">
    <property type="entry name" value="CENP-V-like"/>
</dbReference>
<evidence type="ECO:0000259" key="4">
    <source>
        <dbReference type="PROSITE" id="PS51891"/>
    </source>
</evidence>
<evidence type="ECO:0000256" key="1">
    <source>
        <dbReference type="ARBA" id="ARBA00005495"/>
    </source>
</evidence>
<proteinExistence type="inferred from homology"/>
<name>A0A0G2EFX9_9PEZI</name>
<keyword evidence="2" id="KW-0479">Metal-binding</keyword>
<dbReference type="Pfam" id="PF04828">
    <property type="entry name" value="GFA"/>
    <property type="match status" value="1"/>
</dbReference>